<dbReference type="Proteomes" id="UP000241229">
    <property type="component" value="Unassembled WGS sequence"/>
</dbReference>
<keyword evidence="4 6" id="KW-1133">Transmembrane helix</keyword>
<comment type="caution">
    <text evidence="9">The sequence shown here is derived from an EMBL/GenBank/DDBJ whole genome shotgun (WGS) entry which is preliminary data.</text>
</comment>
<dbReference type="InterPro" id="IPR000515">
    <property type="entry name" value="MetI-like"/>
</dbReference>
<comment type="similarity">
    <text evidence="6">Belongs to the binding-protein-dependent transport system permease family.</text>
</comment>
<evidence type="ECO:0000256" key="4">
    <source>
        <dbReference type="ARBA" id="ARBA00022989"/>
    </source>
</evidence>
<feature type="transmembrane region" description="Helical" evidence="6">
    <location>
        <begin position="198"/>
        <end position="223"/>
    </location>
</feature>
<feature type="transmembrane region" description="Helical" evidence="6">
    <location>
        <begin position="142"/>
        <end position="161"/>
    </location>
</feature>
<dbReference type="InterPro" id="IPR035906">
    <property type="entry name" value="MetI-like_sf"/>
</dbReference>
<dbReference type="GO" id="GO:0031460">
    <property type="term" value="P:glycine betaine transport"/>
    <property type="evidence" value="ECO:0007669"/>
    <property type="project" value="TreeGrafter"/>
</dbReference>
<organism evidence="9 10">
    <name type="scientific">Kumtagia ephedrae</name>
    <dbReference type="NCBI Taxonomy" id="2116701"/>
    <lineage>
        <taxon>Bacteria</taxon>
        <taxon>Pseudomonadati</taxon>
        <taxon>Pseudomonadota</taxon>
        <taxon>Alphaproteobacteria</taxon>
        <taxon>Hyphomicrobiales</taxon>
        <taxon>Phyllobacteriaceae</taxon>
        <taxon>Kumtagia</taxon>
    </lineage>
</organism>
<reference evidence="9 10" key="1">
    <citation type="submission" date="2018-03" db="EMBL/GenBank/DDBJ databases">
        <title>The draft genome of Mesorhizobium sp. 6GN-30.</title>
        <authorList>
            <person name="Liu L."/>
            <person name="Li L."/>
            <person name="Wang T."/>
            <person name="Zhang X."/>
            <person name="Liang L."/>
        </authorList>
    </citation>
    <scope>NUCLEOTIDE SEQUENCE [LARGE SCALE GENOMIC DNA]</scope>
    <source>
        <strain evidence="9 10">6GN30</strain>
    </source>
</reference>
<protein>
    <submittedName>
        <fullName evidence="9">ABC transporter permease</fullName>
    </submittedName>
</protein>
<dbReference type="GO" id="GO:0055085">
    <property type="term" value="P:transmembrane transport"/>
    <property type="evidence" value="ECO:0007669"/>
    <property type="project" value="InterPro"/>
</dbReference>
<dbReference type="Pfam" id="PF00528">
    <property type="entry name" value="BPD_transp_1"/>
    <property type="match status" value="1"/>
</dbReference>
<evidence type="ECO:0000259" key="8">
    <source>
        <dbReference type="PROSITE" id="PS50928"/>
    </source>
</evidence>
<proteinExistence type="inferred from homology"/>
<evidence type="ECO:0000256" key="7">
    <source>
        <dbReference type="SAM" id="MobiDB-lite"/>
    </source>
</evidence>
<sequence>MPRKTVDEWGLAETQPDPPPPCGEGLGVGVNPYAVTLPTRATLPPAFLVWLVIALALAWWLWSSSMPAEILTYWEDITYLAVQHIELVAWSGGLAILVGVPVGIVLSRPALRKVSEAALQIFNLGTTIPTLAILALSMSVLGIGTVPAIFGLWAATLLPIVRNTYTGLRAVPAHLVEAAHGMGMTPAQVLWRVELPNALFVIFGGIRTALAICVGSAPLVFLIGAGGLGELIFTGIALDELPMMLAGAIPTALIAVITDFVVGRLQFHLVPRGINPLR</sequence>
<evidence type="ECO:0000256" key="2">
    <source>
        <dbReference type="ARBA" id="ARBA00022448"/>
    </source>
</evidence>
<dbReference type="FunFam" id="1.10.3720.10:FF:000001">
    <property type="entry name" value="Glycine betaine ABC transporter, permease"/>
    <property type="match status" value="1"/>
</dbReference>
<dbReference type="SUPFAM" id="SSF161098">
    <property type="entry name" value="MetI-like"/>
    <property type="match status" value="1"/>
</dbReference>
<dbReference type="Gene3D" id="1.10.3720.10">
    <property type="entry name" value="MetI-like"/>
    <property type="match status" value="1"/>
</dbReference>
<dbReference type="AlphaFoldDB" id="A0A2P7S2L5"/>
<evidence type="ECO:0000256" key="1">
    <source>
        <dbReference type="ARBA" id="ARBA00004651"/>
    </source>
</evidence>
<keyword evidence="2 6" id="KW-0813">Transport</keyword>
<dbReference type="PANTHER" id="PTHR30177">
    <property type="entry name" value="GLYCINE BETAINE/L-PROLINE TRANSPORT SYSTEM PERMEASE PROTEIN PROW"/>
    <property type="match status" value="1"/>
</dbReference>
<evidence type="ECO:0000313" key="9">
    <source>
        <dbReference type="EMBL" id="PSJ56715.1"/>
    </source>
</evidence>
<feature type="transmembrane region" description="Helical" evidence="6">
    <location>
        <begin position="43"/>
        <end position="62"/>
    </location>
</feature>
<gene>
    <name evidence="9" type="ORF">C7I84_19605</name>
</gene>
<feature type="domain" description="ABC transmembrane type-1" evidence="8">
    <location>
        <begin position="81"/>
        <end position="262"/>
    </location>
</feature>
<accession>A0A2P7S2L5</accession>
<evidence type="ECO:0000256" key="5">
    <source>
        <dbReference type="ARBA" id="ARBA00023136"/>
    </source>
</evidence>
<dbReference type="PANTHER" id="PTHR30177:SF4">
    <property type="entry name" value="OSMOPROTECTANT IMPORT PERMEASE PROTEIN OSMW"/>
    <property type="match status" value="1"/>
</dbReference>
<evidence type="ECO:0000256" key="6">
    <source>
        <dbReference type="RuleBase" id="RU363032"/>
    </source>
</evidence>
<keyword evidence="5 6" id="KW-0472">Membrane</keyword>
<keyword evidence="3 6" id="KW-0812">Transmembrane</keyword>
<feature type="region of interest" description="Disordered" evidence="7">
    <location>
        <begin position="1"/>
        <end position="22"/>
    </location>
</feature>
<comment type="subcellular location">
    <subcellularLocation>
        <location evidence="1 6">Cell membrane</location>
        <topology evidence="1 6">Multi-pass membrane protein</topology>
    </subcellularLocation>
</comment>
<name>A0A2P7S2L5_9HYPH</name>
<feature type="transmembrane region" description="Helical" evidence="6">
    <location>
        <begin position="87"/>
        <end position="106"/>
    </location>
</feature>
<dbReference type="EMBL" id="PXYK01000020">
    <property type="protein sequence ID" value="PSJ56715.1"/>
    <property type="molecule type" value="Genomic_DNA"/>
</dbReference>
<dbReference type="InterPro" id="IPR051204">
    <property type="entry name" value="ABC_transp_perm/SBD"/>
</dbReference>
<dbReference type="PROSITE" id="PS50928">
    <property type="entry name" value="ABC_TM1"/>
    <property type="match status" value="1"/>
</dbReference>
<evidence type="ECO:0000256" key="3">
    <source>
        <dbReference type="ARBA" id="ARBA00022692"/>
    </source>
</evidence>
<evidence type="ECO:0000313" key="10">
    <source>
        <dbReference type="Proteomes" id="UP000241229"/>
    </source>
</evidence>
<dbReference type="OrthoDB" id="9801163at2"/>
<dbReference type="GO" id="GO:0005886">
    <property type="term" value="C:plasma membrane"/>
    <property type="evidence" value="ECO:0007669"/>
    <property type="project" value="UniProtKB-SubCell"/>
</dbReference>
<feature type="transmembrane region" description="Helical" evidence="6">
    <location>
        <begin position="243"/>
        <end position="262"/>
    </location>
</feature>
<keyword evidence="10" id="KW-1185">Reference proteome</keyword>
<dbReference type="CDD" id="cd06261">
    <property type="entry name" value="TM_PBP2"/>
    <property type="match status" value="1"/>
</dbReference>